<keyword evidence="3" id="KW-1185">Reference proteome</keyword>
<evidence type="ECO:0000313" key="2">
    <source>
        <dbReference type="EMBL" id="MEN7550365.1"/>
    </source>
</evidence>
<comment type="caution">
    <text evidence="2">The sequence shown here is derived from an EMBL/GenBank/DDBJ whole genome shotgun (WGS) entry which is preliminary data.</text>
</comment>
<dbReference type="GO" id="GO:0016491">
    <property type="term" value="F:oxidoreductase activity"/>
    <property type="evidence" value="ECO:0007669"/>
    <property type="project" value="InterPro"/>
</dbReference>
<accession>A0AAW9SCY6</accession>
<reference evidence="2 3" key="1">
    <citation type="submission" date="2024-04" db="EMBL/GenBank/DDBJ databases">
        <title>Novel genus in family Flammeovirgaceae.</title>
        <authorList>
            <person name="Nguyen T.H."/>
            <person name="Vuong T.Q."/>
            <person name="Le H."/>
            <person name="Kim S.-G."/>
        </authorList>
    </citation>
    <scope>NUCLEOTIDE SEQUENCE [LARGE SCALE GENOMIC DNA]</scope>
    <source>
        <strain evidence="2 3">JCM 23209</strain>
    </source>
</reference>
<protein>
    <submittedName>
        <fullName evidence="2">DsbA family oxidoreductase</fullName>
    </submittedName>
</protein>
<dbReference type="PANTHER" id="PTHR13887">
    <property type="entry name" value="GLUTATHIONE S-TRANSFERASE KAPPA"/>
    <property type="match status" value="1"/>
</dbReference>
<dbReference type="SUPFAM" id="SSF52833">
    <property type="entry name" value="Thioredoxin-like"/>
    <property type="match status" value="1"/>
</dbReference>
<evidence type="ECO:0000259" key="1">
    <source>
        <dbReference type="Pfam" id="PF01323"/>
    </source>
</evidence>
<dbReference type="Proteomes" id="UP001403385">
    <property type="component" value="Unassembled WGS sequence"/>
</dbReference>
<dbReference type="Gene3D" id="3.40.30.10">
    <property type="entry name" value="Glutaredoxin"/>
    <property type="match status" value="1"/>
</dbReference>
<dbReference type="RefSeq" id="WP_346823146.1">
    <property type="nucleotide sequence ID" value="NZ_JBDKWZ010000013.1"/>
</dbReference>
<organism evidence="2 3">
    <name type="scientific">Rapidithrix thailandica</name>
    <dbReference type="NCBI Taxonomy" id="413964"/>
    <lineage>
        <taxon>Bacteria</taxon>
        <taxon>Pseudomonadati</taxon>
        <taxon>Bacteroidota</taxon>
        <taxon>Cytophagia</taxon>
        <taxon>Cytophagales</taxon>
        <taxon>Flammeovirgaceae</taxon>
        <taxon>Rapidithrix</taxon>
    </lineage>
</organism>
<name>A0AAW9SCY6_9BACT</name>
<dbReference type="AlphaFoldDB" id="A0AAW9SCY6"/>
<dbReference type="InterPro" id="IPR001853">
    <property type="entry name" value="DSBA-like_thioredoxin_dom"/>
</dbReference>
<dbReference type="CDD" id="cd03024">
    <property type="entry name" value="DsbA_FrnE"/>
    <property type="match status" value="1"/>
</dbReference>
<dbReference type="Pfam" id="PF01323">
    <property type="entry name" value="DSBA"/>
    <property type="match status" value="1"/>
</dbReference>
<sequence>MEVKKSKETIKVDIVSDVVCPWCYIGENRLAKAIAQTDTPVEISWKPFQLHPDMPESGMEKNAFFQQKFGTDAAGAFSQLEQIAKEENLKMDPEKIDNIPNTIQAHRLMWWAQKQGKEKELAKELFVGYFGNGQNFTDDSTLVKIAGSVGLDAQEAEAFLNSEEGKEEVQKEEALYRNSGVSAVPSFIINNTYLVQGAQTEEVFLKAFQQIEAETNQNTQCNDTSCG</sequence>
<proteinExistence type="predicted"/>
<evidence type="ECO:0000313" key="3">
    <source>
        <dbReference type="Proteomes" id="UP001403385"/>
    </source>
</evidence>
<feature type="domain" description="DSBA-like thioredoxin" evidence="1">
    <location>
        <begin position="12"/>
        <end position="209"/>
    </location>
</feature>
<dbReference type="PANTHER" id="PTHR13887:SF41">
    <property type="entry name" value="THIOREDOXIN SUPERFAMILY PROTEIN"/>
    <property type="match status" value="1"/>
</dbReference>
<gene>
    <name evidence="2" type="ORF">AAG747_20775</name>
</gene>
<dbReference type="InterPro" id="IPR036249">
    <property type="entry name" value="Thioredoxin-like_sf"/>
</dbReference>
<dbReference type="EMBL" id="JBDKWZ010000013">
    <property type="protein sequence ID" value="MEN7550365.1"/>
    <property type="molecule type" value="Genomic_DNA"/>
</dbReference>